<evidence type="ECO:0000313" key="3">
    <source>
        <dbReference type="Proteomes" id="UP000094819"/>
    </source>
</evidence>
<dbReference type="AlphaFoldDB" id="A0A1E3J0D9"/>
<evidence type="ECO:0000313" key="2">
    <source>
        <dbReference type="EMBL" id="ODN94272.1"/>
    </source>
</evidence>
<sequence length="272" mass="29733">MSSKRVFPLKQPYKNTFPTTLVTSTTHMIDRVPTPVPASYQQRRHSDDDRLHLDSLCFSSCHLSPPHVQSLHFKMTPLPTPTPPSLLKRAKSLEQARPRRHVHSQPQSPPAHSHSLPPSHHHHVSGLHHTSQPLHHTTATTAAAPPSALASATRRHTTTTCDIPPLPHQRQRSSSLISVSSIPSPPLPLTPGLDILPELADESFELFPPAARSAVERASVMADGYPFPHDPYPGGISLGEGATEMEAVDKKRSAAGKRRTTGGWDVEKPKVC</sequence>
<evidence type="ECO:0000256" key="1">
    <source>
        <dbReference type="SAM" id="MobiDB-lite"/>
    </source>
</evidence>
<feature type="region of interest" description="Disordered" evidence="1">
    <location>
        <begin position="91"/>
        <end position="186"/>
    </location>
</feature>
<keyword evidence="3" id="KW-1185">Reference proteome</keyword>
<comment type="caution">
    <text evidence="2">The sequence shown here is derived from an EMBL/GenBank/DDBJ whole genome shotgun (WGS) entry which is preliminary data.</text>
</comment>
<feature type="region of interest" description="Disordered" evidence="1">
    <location>
        <begin position="251"/>
        <end position="272"/>
    </location>
</feature>
<accession>A0A1E3J0D9</accession>
<feature type="compositionally biased region" description="Low complexity" evidence="1">
    <location>
        <begin position="104"/>
        <end position="118"/>
    </location>
</feature>
<feature type="compositionally biased region" description="Low complexity" evidence="1">
    <location>
        <begin position="134"/>
        <end position="152"/>
    </location>
</feature>
<organism evidence="2 3">
    <name type="scientific">Cryptococcus wingfieldii CBS 7118</name>
    <dbReference type="NCBI Taxonomy" id="1295528"/>
    <lineage>
        <taxon>Eukaryota</taxon>
        <taxon>Fungi</taxon>
        <taxon>Dikarya</taxon>
        <taxon>Basidiomycota</taxon>
        <taxon>Agaricomycotina</taxon>
        <taxon>Tremellomycetes</taxon>
        <taxon>Tremellales</taxon>
        <taxon>Cryptococcaceae</taxon>
        <taxon>Cryptococcus</taxon>
    </lineage>
</organism>
<dbReference type="Proteomes" id="UP000094819">
    <property type="component" value="Unassembled WGS sequence"/>
</dbReference>
<feature type="compositionally biased region" description="Low complexity" evidence="1">
    <location>
        <begin position="173"/>
        <end position="182"/>
    </location>
</feature>
<gene>
    <name evidence="2" type="ORF">L198_05128</name>
</gene>
<dbReference type="RefSeq" id="XP_019030803.1">
    <property type="nucleotide sequence ID" value="XM_019177222.1"/>
</dbReference>
<reference evidence="2 3" key="1">
    <citation type="submission" date="2016-06" db="EMBL/GenBank/DDBJ databases">
        <title>Evolution of pathogenesis and genome organization in the Tremellales.</title>
        <authorList>
            <person name="Cuomo C."/>
            <person name="Litvintseva A."/>
            <person name="Heitman J."/>
            <person name="Chen Y."/>
            <person name="Sun S."/>
            <person name="Springer D."/>
            <person name="Dromer F."/>
            <person name="Young S."/>
            <person name="Zeng Q."/>
            <person name="Chapman S."/>
            <person name="Gujja S."/>
            <person name="Saif S."/>
            <person name="Birren B."/>
        </authorList>
    </citation>
    <scope>NUCLEOTIDE SEQUENCE [LARGE SCALE GENOMIC DNA]</scope>
    <source>
        <strain evidence="2 3">CBS 7118</strain>
    </source>
</reference>
<dbReference type="EMBL" id="AWGH01000015">
    <property type="protein sequence ID" value="ODN94272.1"/>
    <property type="molecule type" value="Genomic_DNA"/>
</dbReference>
<proteinExistence type="predicted"/>
<dbReference type="GeneID" id="30194341"/>
<name>A0A1E3J0D9_9TREE</name>
<protein>
    <submittedName>
        <fullName evidence="2">Uncharacterized protein</fullName>
    </submittedName>
</protein>